<name>A0A080Z572_PHYNI</name>
<accession>A0A080Z572</accession>
<reference evidence="1 2" key="1">
    <citation type="submission" date="2013-11" db="EMBL/GenBank/DDBJ databases">
        <title>The Genome Sequence of Phytophthora parasitica P1976.</title>
        <authorList>
            <consortium name="The Broad Institute Genomics Platform"/>
            <person name="Russ C."/>
            <person name="Tyler B."/>
            <person name="Panabieres F."/>
            <person name="Shan W."/>
            <person name="Tripathy S."/>
            <person name="Grunwald N."/>
            <person name="Machado M."/>
            <person name="Johnson C.S."/>
            <person name="Walker B."/>
            <person name="Young S."/>
            <person name="Zeng Q."/>
            <person name="Gargeya S."/>
            <person name="Fitzgerald M."/>
            <person name="Haas B."/>
            <person name="Abouelleil A."/>
            <person name="Allen A.W."/>
            <person name="Alvarado L."/>
            <person name="Arachchi H.M."/>
            <person name="Berlin A.M."/>
            <person name="Chapman S.B."/>
            <person name="Gainer-Dewar J."/>
            <person name="Goldberg J."/>
            <person name="Griggs A."/>
            <person name="Gujja S."/>
            <person name="Hansen M."/>
            <person name="Howarth C."/>
            <person name="Imamovic A."/>
            <person name="Ireland A."/>
            <person name="Larimer J."/>
            <person name="McCowan C."/>
            <person name="Murphy C."/>
            <person name="Pearson M."/>
            <person name="Poon T.W."/>
            <person name="Priest M."/>
            <person name="Roberts A."/>
            <person name="Saif S."/>
            <person name="Shea T."/>
            <person name="Sisk P."/>
            <person name="Sykes S."/>
            <person name="Wortman J."/>
            <person name="Nusbaum C."/>
            <person name="Birren B."/>
        </authorList>
    </citation>
    <scope>NUCLEOTIDE SEQUENCE [LARGE SCALE GENOMIC DNA]</scope>
    <source>
        <strain evidence="1 2">P1976</strain>
    </source>
</reference>
<dbReference type="Proteomes" id="UP000028582">
    <property type="component" value="Unassembled WGS sequence"/>
</dbReference>
<organism evidence="1 2">
    <name type="scientific">Phytophthora nicotianae P1976</name>
    <dbReference type="NCBI Taxonomy" id="1317066"/>
    <lineage>
        <taxon>Eukaryota</taxon>
        <taxon>Sar</taxon>
        <taxon>Stramenopiles</taxon>
        <taxon>Oomycota</taxon>
        <taxon>Peronosporomycetes</taxon>
        <taxon>Peronosporales</taxon>
        <taxon>Peronosporaceae</taxon>
        <taxon>Phytophthora</taxon>
    </lineage>
</organism>
<dbReference type="AlphaFoldDB" id="A0A080Z572"/>
<proteinExistence type="predicted"/>
<dbReference type="EMBL" id="ANJA01003726">
    <property type="protein sequence ID" value="ETO61783.1"/>
    <property type="molecule type" value="Genomic_DNA"/>
</dbReference>
<evidence type="ECO:0000313" key="2">
    <source>
        <dbReference type="Proteomes" id="UP000028582"/>
    </source>
</evidence>
<sequence>MAAYSPAGLSIIEVKGCWIQDCADDFVGNIEMKIVHATLSFTI</sequence>
<gene>
    <name evidence="1" type="ORF">F444_20249</name>
</gene>
<evidence type="ECO:0000313" key="1">
    <source>
        <dbReference type="EMBL" id="ETO61783.1"/>
    </source>
</evidence>
<protein>
    <submittedName>
        <fullName evidence="1">Uncharacterized protein</fullName>
    </submittedName>
</protein>
<comment type="caution">
    <text evidence="1">The sequence shown here is derived from an EMBL/GenBank/DDBJ whole genome shotgun (WGS) entry which is preliminary data.</text>
</comment>